<comment type="caution">
    <text evidence="1">The sequence shown here is derived from an EMBL/GenBank/DDBJ whole genome shotgun (WGS) entry which is preliminary data.</text>
</comment>
<keyword evidence="2" id="KW-1185">Reference proteome</keyword>
<dbReference type="EMBL" id="JANJQO010000837">
    <property type="protein sequence ID" value="KAJ2974373.1"/>
    <property type="molecule type" value="Genomic_DNA"/>
</dbReference>
<reference evidence="1" key="1">
    <citation type="submission" date="2022-08" db="EMBL/GenBank/DDBJ databases">
        <title>Genome Sequence of Lecanicillium fungicola.</title>
        <authorList>
            <person name="Buettner E."/>
        </authorList>
    </citation>
    <scope>NUCLEOTIDE SEQUENCE</scope>
    <source>
        <strain evidence="1">Babe33</strain>
    </source>
</reference>
<evidence type="ECO:0000313" key="2">
    <source>
        <dbReference type="Proteomes" id="UP001143910"/>
    </source>
</evidence>
<gene>
    <name evidence="1" type="ORF">NQ176_g6090</name>
</gene>
<accession>A0ACC1N7E6</accession>
<evidence type="ECO:0000313" key="1">
    <source>
        <dbReference type="EMBL" id="KAJ2974373.1"/>
    </source>
</evidence>
<protein>
    <submittedName>
        <fullName evidence="1">Uncharacterized protein</fullName>
    </submittedName>
</protein>
<proteinExistence type="predicted"/>
<sequence length="224" mass="24721">MSACRRTLMNAARVLAWRPLQRNAPLFEQPSRRSYAVASAASPRFQVFSKRTKWLQKERAGSNVNEGRQADYLKDEVARRVTERLLDINRQFPKVLDLGANSCNIARALTADNPDPDPAMPESPPLSTRISELTAVDSSETLLYRDASLDFNNKLNITRLVLEDEETLPFEPDVLKPDAPFIGALVTLVVVLGVQAAIMLFGGLRLMKKSARAPTSGAETGVKA</sequence>
<dbReference type="Proteomes" id="UP001143910">
    <property type="component" value="Unassembled WGS sequence"/>
</dbReference>
<organism evidence="1 2">
    <name type="scientific">Zarea fungicola</name>
    <dbReference type="NCBI Taxonomy" id="93591"/>
    <lineage>
        <taxon>Eukaryota</taxon>
        <taxon>Fungi</taxon>
        <taxon>Dikarya</taxon>
        <taxon>Ascomycota</taxon>
        <taxon>Pezizomycotina</taxon>
        <taxon>Sordariomycetes</taxon>
        <taxon>Hypocreomycetidae</taxon>
        <taxon>Hypocreales</taxon>
        <taxon>Cordycipitaceae</taxon>
        <taxon>Zarea</taxon>
    </lineage>
</organism>
<name>A0ACC1N7E6_9HYPO</name>